<reference evidence="2 3" key="1">
    <citation type="submission" date="2018-03" db="EMBL/GenBank/DDBJ databases">
        <title>Draft genome sequence of Rohu Carp (Labeo rohita).</title>
        <authorList>
            <person name="Das P."/>
            <person name="Kushwaha B."/>
            <person name="Joshi C.G."/>
            <person name="Kumar D."/>
            <person name="Nagpure N.S."/>
            <person name="Sahoo L."/>
            <person name="Das S.P."/>
            <person name="Bit A."/>
            <person name="Patnaik S."/>
            <person name="Meher P.K."/>
            <person name="Jayasankar P."/>
            <person name="Koringa P.G."/>
            <person name="Patel N.V."/>
            <person name="Hinsu A.T."/>
            <person name="Kumar R."/>
            <person name="Pandey M."/>
            <person name="Agarwal S."/>
            <person name="Srivastava S."/>
            <person name="Singh M."/>
            <person name="Iquebal M.A."/>
            <person name="Jaiswal S."/>
            <person name="Angadi U.B."/>
            <person name="Kumar N."/>
            <person name="Raza M."/>
            <person name="Shah T.M."/>
            <person name="Rai A."/>
            <person name="Jena J.K."/>
        </authorList>
    </citation>
    <scope>NUCLEOTIDE SEQUENCE [LARGE SCALE GENOMIC DNA]</scope>
    <source>
        <strain evidence="2">DASCIFA01</strain>
        <tissue evidence="2">Testis</tissue>
    </source>
</reference>
<name>A0A498LW61_LABRO</name>
<feature type="region of interest" description="Disordered" evidence="1">
    <location>
        <begin position="1"/>
        <end position="24"/>
    </location>
</feature>
<gene>
    <name evidence="2" type="ORF">ROHU_010419</name>
</gene>
<dbReference type="AlphaFoldDB" id="A0A498LW61"/>
<evidence type="ECO:0000313" key="2">
    <source>
        <dbReference type="EMBL" id="RXN11813.1"/>
    </source>
</evidence>
<evidence type="ECO:0000313" key="3">
    <source>
        <dbReference type="Proteomes" id="UP000290572"/>
    </source>
</evidence>
<proteinExistence type="predicted"/>
<evidence type="ECO:0000256" key="1">
    <source>
        <dbReference type="SAM" id="MobiDB-lite"/>
    </source>
</evidence>
<dbReference type="EMBL" id="QBIY01013105">
    <property type="protein sequence ID" value="RXN11813.1"/>
    <property type="molecule type" value="Genomic_DNA"/>
</dbReference>
<protein>
    <submittedName>
        <fullName evidence="2">DUF1566 domain-containing</fullName>
    </submittedName>
</protein>
<comment type="caution">
    <text evidence="2">The sequence shown here is derived from an EMBL/GenBank/DDBJ whole genome shotgun (WGS) entry which is preliminary data.</text>
</comment>
<sequence>MLERRTSSQHQPVESGEVERPKQTRLRVLSLVVPKNKDLSAHPVTLPEASCQFMPVVIAKEAFPKPALEDDNSVKPVSVTPVPVKPTPVTLDPVKPIPVTSDTVKPASVSPKPVKSAPVSQTVPIQPVMVKEAVSETFAVVSPEAAPEWPALSALAMEAIPQVLIQPIMATEAITEHPTLPATDMETIPNQPVVLAAEAF</sequence>
<dbReference type="Proteomes" id="UP000290572">
    <property type="component" value="Unassembled WGS sequence"/>
</dbReference>
<keyword evidence="3" id="KW-1185">Reference proteome</keyword>
<organism evidence="2 3">
    <name type="scientific">Labeo rohita</name>
    <name type="common">Indian major carp</name>
    <name type="synonym">Cyprinus rohita</name>
    <dbReference type="NCBI Taxonomy" id="84645"/>
    <lineage>
        <taxon>Eukaryota</taxon>
        <taxon>Metazoa</taxon>
        <taxon>Chordata</taxon>
        <taxon>Craniata</taxon>
        <taxon>Vertebrata</taxon>
        <taxon>Euteleostomi</taxon>
        <taxon>Actinopterygii</taxon>
        <taxon>Neopterygii</taxon>
        <taxon>Teleostei</taxon>
        <taxon>Ostariophysi</taxon>
        <taxon>Cypriniformes</taxon>
        <taxon>Cyprinidae</taxon>
        <taxon>Labeoninae</taxon>
        <taxon>Labeonini</taxon>
        <taxon>Labeo</taxon>
    </lineage>
</organism>
<accession>A0A498LW61</accession>